<organism evidence="2 3">
    <name type="scientific">Amycolatopsis balhimycina DSM 5908</name>
    <dbReference type="NCBI Taxonomy" id="1081091"/>
    <lineage>
        <taxon>Bacteria</taxon>
        <taxon>Bacillati</taxon>
        <taxon>Actinomycetota</taxon>
        <taxon>Actinomycetes</taxon>
        <taxon>Pseudonocardiales</taxon>
        <taxon>Pseudonocardiaceae</taxon>
        <taxon>Amycolatopsis</taxon>
    </lineage>
</organism>
<dbReference type="RefSeq" id="WP_020640783.1">
    <property type="nucleotide sequence ID" value="NZ_QHHU01000024.1"/>
</dbReference>
<feature type="domain" description="Methyltransferase" evidence="1">
    <location>
        <begin position="44"/>
        <end position="136"/>
    </location>
</feature>
<keyword evidence="3" id="KW-1185">Reference proteome</keyword>
<gene>
    <name evidence="2" type="ORF">DMA12_18585</name>
</gene>
<dbReference type="GO" id="GO:0032259">
    <property type="term" value="P:methylation"/>
    <property type="evidence" value="ECO:0007669"/>
    <property type="project" value="UniProtKB-KW"/>
</dbReference>
<dbReference type="GO" id="GO:0008168">
    <property type="term" value="F:methyltransferase activity"/>
    <property type="evidence" value="ECO:0007669"/>
    <property type="project" value="UniProtKB-KW"/>
</dbReference>
<name>A0A428WKI5_AMYBA</name>
<dbReference type="OrthoDB" id="3172472at2"/>
<accession>A0A428WKI5</accession>
<dbReference type="EMBL" id="QHHU01000024">
    <property type="protein sequence ID" value="RSM43599.1"/>
    <property type="molecule type" value="Genomic_DNA"/>
</dbReference>
<evidence type="ECO:0000259" key="1">
    <source>
        <dbReference type="Pfam" id="PF13649"/>
    </source>
</evidence>
<dbReference type="CDD" id="cd02440">
    <property type="entry name" value="AdoMet_MTases"/>
    <property type="match status" value="1"/>
</dbReference>
<proteinExistence type="predicted"/>
<dbReference type="InterPro" id="IPR041698">
    <property type="entry name" value="Methyltransf_25"/>
</dbReference>
<reference evidence="2 3" key="1">
    <citation type="submission" date="2018-05" db="EMBL/GenBank/DDBJ databases">
        <title>Evolution of GPA BGCs.</title>
        <authorList>
            <person name="Waglechner N."/>
            <person name="Wright G.D."/>
        </authorList>
    </citation>
    <scope>NUCLEOTIDE SEQUENCE [LARGE SCALE GENOMIC DNA]</scope>
    <source>
        <strain evidence="2 3">DSM 5908</strain>
    </source>
</reference>
<evidence type="ECO:0000313" key="2">
    <source>
        <dbReference type="EMBL" id="RSM43599.1"/>
    </source>
</evidence>
<dbReference type="PANTHER" id="PTHR42912:SF80">
    <property type="entry name" value="METHYLTRANSFERASE DOMAIN-CONTAINING PROTEIN"/>
    <property type="match status" value="1"/>
</dbReference>
<protein>
    <submittedName>
        <fullName evidence="2">Class I SAM-dependent methyltransferase</fullName>
    </submittedName>
</protein>
<dbReference type="AlphaFoldDB" id="A0A428WKI5"/>
<sequence>MQGYGPETYGTASAEDYDDFYTDREDEVAATAAALCELAGPGPVLEIGVGTGMVAEAIASRGFDVVGVDSSPAMLAVARKKSAGKPALCTADATVDRIQGSYSLIYCVFNTFFMLGDRAAQIVFLRNAYDALEPKGRLVIETFVPTAERLGNWRGRVVVADMTATTVTLVASRNDSERQLLENQKIMIRDGRVELAPSQFHYHTAEQMDKMSGSAGLTLESRWGGWSREEPAAGSTKMIAVYTR</sequence>
<dbReference type="PANTHER" id="PTHR42912">
    <property type="entry name" value="METHYLTRANSFERASE"/>
    <property type="match status" value="1"/>
</dbReference>
<comment type="caution">
    <text evidence="2">The sequence shown here is derived from an EMBL/GenBank/DDBJ whole genome shotgun (WGS) entry which is preliminary data.</text>
</comment>
<dbReference type="Proteomes" id="UP000286716">
    <property type="component" value="Unassembled WGS sequence"/>
</dbReference>
<dbReference type="InterPro" id="IPR050508">
    <property type="entry name" value="Methyltransf_Superfamily"/>
</dbReference>
<dbReference type="Pfam" id="PF13649">
    <property type="entry name" value="Methyltransf_25"/>
    <property type="match status" value="1"/>
</dbReference>
<dbReference type="SUPFAM" id="SSF53335">
    <property type="entry name" value="S-adenosyl-L-methionine-dependent methyltransferases"/>
    <property type="match status" value="1"/>
</dbReference>
<dbReference type="Gene3D" id="3.40.50.150">
    <property type="entry name" value="Vaccinia Virus protein VP39"/>
    <property type="match status" value="1"/>
</dbReference>
<evidence type="ECO:0000313" key="3">
    <source>
        <dbReference type="Proteomes" id="UP000286716"/>
    </source>
</evidence>
<dbReference type="InterPro" id="IPR029063">
    <property type="entry name" value="SAM-dependent_MTases_sf"/>
</dbReference>
<keyword evidence="2" id="KW-0489">Methyltransferase</keyword>
<keyword evidence="2" id="KW-0808">Transferase</keyword>